<geneLocation type="plasmid" evidence="4 6">
    <name>pRho-VOC14-L</name>
</geneLocation>
<reference evidence="2" key="1">
    <citation type="submission" date="2022-12" db="EMBL/GenBank/DDBJ databases">
        <authorList>
            <person name="Krivoruchko A.V."/>
            <person name="Elkin A."/>
        </authorList>
    </citation>
    <scope>NUCLEOTIDE SEQUENCE</scope>
    <source>
        <strain evidence="2">IEGM 249</strain>
    </source>
</reference>
<dbReference type="EMBL" id="CP130956">
    <property type="protein sequence ID" value="WLF51802.1"/>
    <property type="molecule type" value="Genomic_DNA"/>
</dbReference>
<dbReference type="Gene3D" id="3.10.450.50">
    <property type="match status" value="1"/>
</dbReference>
<proteinExistence type="predicted"/>
<reference evidence="4" key="2">
    <citation type="submission" date="2023-07" db="EMBL/GenBank/DDBJ databases">
        <title>Genomic analysis of Rhodococcus opacus VOC-14 with glycol ethers degradation activity.</title>
        <authorList>
            <person name="Narkevich D.A."/>
            <person name="Hlushen A.M."/>
            <person name="Akhremchuk A.E."/>
            <person name="Sikolenko M.A."/>
            <person name="Valentovich L.N."/>
        </authorList>
    </citation>
    <scope>NUCLEOTIDE SEQUENCE</scope>
    <source>
        <strain evidence="4">VOC-14</strain>
        <plasmid evidence="4">pRho-VOC14-L</plasmid>
    </source>
</reference>
<organism evidence="4 6">
    <name type="scientific">Rhodococcus opacus</name>
    <name type="common">Nocardia opaca</name>
    <dbReference type="NCBI Taxonomy" id="37919"/>
    <lineage>
        <taxon>Bacteria</taxon>
        <taxon>Bacillati</taxon>
        <taxon>Actinomycetota</taxon>
        <taxon>Actinomycetes</taxon>
        <taxon>Mycobacteriales</taxon>
        <taxon>Nocardiaceae</taxon>
        <taxon>Rhodococcus</taxon>
    </lineage>
</organism>
<dbReference type="Pfam" id="PF12680">
    <property type="entry name" value="SnoaL_2"/>
    <property type="match status" value="1"/>
</dbReference>
<evidence type="ECO:0000313" key="2">
    <source>
        <dbReference type="EMBL" id="MCZ4588762.1"/>
    </source>
</evidence>
<dbReference type="InterPro" id="IPR032710">
    <property type="entry name" value="NTF2-like_dom_sf"/>
</dbReference>
<evidence type="ECO:0000313" key="5">
    <source>
        <dbReference type="Proteomes" id="UP001066327"/>
    </source>
</evidence>
<dbReference type="RefSeq" id="WP_167116583.1">
    <property type="nucleotide sequence ID" value="NZ_CP110470.1"/>
</dbReference>
<sequence length="139" mass="15357">MASRAAQIVRGTLGLADEGINGDLTDASVEGQADPFHENIVVREAAELPYGGEWKGKEGLRALMTKIQSLANLTVSDIDIFDVDEQNVITRQTATFKRDGADGTLTIPMVEVYRFENDQIVEIDVYYKDTKAMVDYLTP</sequence>
<feature type="domain" description="SnoaL-like" evidence="1">
    <location>
        <begin position="29"/>
        <end position="123"/>
    </location>
</feature>
<keyword evidence="5" id="KW-1185">Reference proteome</keyword>
<protein>
    <submittedName>
        <fullName evidence="4">Nuclear transport factor 2 family protein</fullName>
    </submittedName>
</protein>
<evidence type="ECO:0000313" key="4">
    <source>
        <dbReference type="EMBL" id="WLF52401.1"/>
    </source>
</evidence>
<dbReference type="Proteomes" id="UP001231166">
    <property type="component" value="Plasmid pRho-VOC14-L"/>
</dbReference>
<dbReference type="Proteomes" id="UP001066327">
    <property type="component" value="Unassembled WGS sequence"/>
</dbReference>
<evidence type="ECO:0000313" key="3">
    <source>
        <dbReference type="EMBL" id="WLF51802.1"/>
    </source>
</evidence>
<dbReference type="SUPFAM" id="SSF54427">
    <property type="entry name" value="NTF2-like"/>
    <property type="match status" value="1"/>
</dbReference>
<name>A0AAX3YSY8_RHOOP</name>
<keyword evidence="4" id="KW-0614">Plasmid</keyword>
<dbReference type="EMBL" id="CP130956">
    <property type="protein sequence ID" value="WLF52401.1"/>
    <property type="molecule type" value="Genomic_DNA"/>
</dbReference>
<dbReference type="EMBL" id="JAPWIS010000025">
    <property type="protein sequence ID" value="MCZ4588762.1"/>
    <property type="molecule type" value="Genomic_DNA"/>
</dbReference>
<gene>
    <name evidence="2" type="ORF">O4328_34810</name>
    <name evidence="3" type="ORF">Q5707_40725</name>
    <name evidence="4" type="ORF">Q5707_44270</name>
</gene>
<accession>A0AAX3YSY8</accession>
<dbReference type="AlphaFoldDB" id="A0AAX3YSY8"/>
<evidence type="ECO:0000259" key="1">
    <source>
        <dbReference type="Pfam" id="PF12680"/>
    </source>
</evidence>
<dbReference type="InterPro" id="IPR037401">
    <property type="entry name" value="SnoaL-like"/>
</dbReference>
<evidence type="ECO:0000313" key="6">
    <source>
        <dbReference type="Proteomes" id="UP001231166"/>
    </source>
</evidence>